<dbReference type="STRING" id="402881.Plav_1858"/>
<dbReference type="PANTHER" id="PTHR42784:SF1">
    <property type="entry name" value="PYRANOSE 2-OXIDASE"/>
    <property type="match status" value="1"/>
</dbReference>
<dbReference type="InterPro" id="IPR036188">
    <property type="entry name" value="FAD/NAD-bd_sf"/>
</dbReference>
<dbReference type="GO" id="GO:0016614">
    <property type="term" value="F:oxidoreductase activity, acting on CH-OH group of donors"/>
    <property type="evidence" value="ECO:0007669"/>
    <property type="project" value="InterPro"/>
</dbReference>
<dbReference type="InterPro" id="IPR051473">
    <property type="entry name" value="P2Ox-like"/>
</dbReference>
<dbReference type="Gene3D" id="3.50.50.60">
    <property type="entry name" value="FAD/NAD(P)-binding domain"/>
    <property type="match status" value="2"/>
</dbReference>
<keyword evidence="9" id="KW-1185">Reference proteome</keyword>
<dbReference type="KEGG" id="pla:Plav_1858"/>
<proteinExistence type="inferred from homology"/>
<comment type="cofactor">
    <cofactor evidence="1">
        <name>FAD</name>
        <dbReference type="ChEBI" id="CHEBI:57692"/>
    </cofactor>
</comment>
<dbReference type="Pfam" id="PF05199">
    <property type="entry name" value="GMC_oxred_C"/>
    <property type="match status" value="1"/>
</dbReference>
<evidence type="ECO:0000256" key="5">
    <source>
        <dbReference type="ARBA" id="ARBA00023002"/>
    </source>
</evidence>
<dbReference type="EMBL" id="CP000774">
    <property type="protein sequence ID" value="ABS63475.1"/>
    <property type="molecule type" value="Genomic_DNA"/>
</dbReference>
<feature type="domain" description="FAD dependent oxidoreductase" evidence="6">
    <location>
        <begin position="17"/>
        <end position="107"/>
    </location>
</feature>
<dbReference type="InterPro" id="IPR007867">
    <property type="entry name" value="GMC_OxRtase_C"/>
</dbReference>
<evidence type="ECO:0000256" key="1">
    <source>
        <dbReference type="ARBA" id="ARBA00001974"/>
    </source>
</evidence>
<name>A7HU92_PARL1</name>
<evidence type="ECO:0000313" key="8">
    <source>
        <dbReference type="EMBL" id="ABS63475.1"/>
    </source>
</evidence>
<reference evidence="8 9" key="1">
    <citation type="journal article" date="2011" name="Stand. Genomic Sci.">
        <title>Complete genome sequence of Parvibaculum lavamentivorans type strain (DS-1(T)).</title>
        <authorList>
            <person name="Schleheck D."/>
            <person name="Weiss M."/>
            <person name="Pitluck S."/>
            <person name="Bruce D."/>
            <person name="Land M.L."/>
            <person name="Han S."/>
            <person name="Saunders E."/>
            <person name="Tapia R."/>
            <person name="Detter C."/>
            <person name="Brettin T."/>
            <person name="Han J."/>
            <person name="Woyke T."/>
            <person name="Goodwin L."/>
            <person name="Pennacchio L."/>
            <person name="Nolan M."/>
            <person name="Cook A.M."/>
            <person name="Kjelleberg S."/>
            <person name="Thomas T."/>
        </authorList>
    </citation>
    <scope>NUCLEOTIDE SEQUENCE [LARGE SCALE GENOMIC DNA]</scope>
    <source>
        <strain evidence="9">DS-1 / DSM 13023 / NCIMB 13966</strain>
    </source>
</reference>
<feature type="domain" description="Glucose-methanol-choline oxidoreductase C-terminal" evidence="7">
    <location>
        <begin position="371"/>
        <end position="495"/>
    </location>
</feature>
<dbReference type="InterPro" id="IPR006076">
    <property type="entry name" value="FAD-dep_OxRdtase"/>
</dbReference>
<dbReference type="Pfam" id="PF01266">
    <property type="entry name" value="DAO"/>
    <property type="match status" value="1"/>
</dbReference>
<comment type="similarity">
    <text evidence="2">Belongs to the GMC oxidoreductase family.</text>
</comment>
<organism evidence="8 9">
    <name type="scientific">Parvibaculum lavamentivorans (strain DS-1 / DSM 13023 / NCIMB 13966)</name>
    <dbReference type="NCBI Taxonomy" id="402881"/>
    <lineage>
        <taxon>Bacteria</taxon>
        <taxon>Pseudomonadati</taxon>
        <taxon>Pseudomonadota</taxon>
        <taxon>Alphaproteobacteria</taxon>
        <taxon>Hyphomicrobiales</taxon>
        <taxon>Parvibaculaceae</taxon>
        <taxon>Parvibaculum</taxon>
    </lineage>
</organism>
<dbReference type="Proteomes" id="UP000006377">
    <property type="component" value="Chromosome"/>
</dbReference>
<dbReference type="PANTHER" id="PTHR42784">
    <property type="entry name" value="PYRANOSE 2-OXIDASE"/>
    <property type="match status" value="1"/>
</dbReference>
<evidence type="ECO:0000256" key="2">
    <source>
        <dbReference type="ARBA" id="ARBA00010790"/>
    </source>
</evidence>
<dbReference type="eggNOG" id="COG2303">
    <property type="taxonomic scope" value="Bacteria"/>
</dbReference>
<gene>
    <name evidence="8" type="ordered locus">Plav_1858</name>
</gene>
<dbReference type="HOGENOM" id="CLU_008878_4_1_5"/>
<keyword evidence="5" id="KW-0560">Oxidoreductase</keyword>
<evidence type="ECO:0000259" key="7">
    <source>
        <dbReference type="Pfam" id="PF05199"/>
    </source>
</evidence>
<evidence type="ECO:0000256" key="4">
    <source>
        <dbReference type="ARBA" id="ARBA00022827"/>
    </source>
</evidence>
<keyword evidence="3" id="KW-0285">Flavoprotein</keyword>
<dbReference type="OrthoDB" id="9798604at2"/>
<protein>
    <submittedName>
        <fullName evidence="8">FAD dependent oxidoreductase</fullName>
    </submittedName>
</protein>
<dbReference type="SUPFAM" id="SSF51905">
    <property type="entry name" value="FAD/NAD(P)-binding domain"/>
    <property type="match status" value="1"/>
</dbReference>
<accession>A7HU92</accession>
<dbReference type="RefSeq" id="WP_012110768.1">
    <property type="nucleotide sequence ID" value="NC_009719.1"/>
</dbReference>
<evidence type="ECO:0000256" key="3">
    <source>
        <dbReference type="ARBA" id="ARBA00022630"/>
    </source>
</evidence>
<keyword evidence="4" id="KW-0274">FAD</keyword>
<sequence>MFIDGRSLPEGTVVETDLAIIGAGAAGISIARELAGSGISVALLESGGFEFDAETQDLYEGEMGGVDYPLTSSRLRYFGGTTNHWGGWCRPLEPLDFEERDWVPNSGWPINRQTLDPFYDRARELCQIPTGHFDNAAAWSEYGEPLPLAGKDVETRFFLYSPPTRFGKKYRPDIERAKNITCYLNSNVLEIVPSENAKTVESLSMGTLTGIRFTVKPKICILAAGGIENARILLLSNSVQKEGLGNGNDVVGRYFMEHPHIPSPASFLITDPELVARFYRTYTRTDEGVIRGCLMFTEDYLRRSRRMGTVLTFGMVQPVTAETGRGPEEKDPAAFTMPSVLQLARSTTSTPATGEELGWRLGVGCAGEQEPNPASRITLSEQKDALGLNRTKLSWRLKKTDAESLRGNLLALAQAFGGWGEGRVRVLFPERDEWTEAEGWGNHHLGSTRMSTDPKKGVTDANCRVHGLSNLYIAGSSLYPTGGTVNPTLTLVALALRLSDHLKLRFAQTNAVQ</sequence>
<evidence type="ECO:0000313" key="9">
    <source>
        <dbReference type="Proteomes" id="UP000006377"/>
    </source>
</evidence>
<dbReference type="AlphaFoldDB" id="A7HU92"/>
<evidence type="ECO:0000259" key="6">
    <source>
        <dbReference type="Pfam" id="PF01266"/>
    </source>
</evidence>